<accession>A0ABW2M7I5</accession>
<dbReference type="InterPro" id="IPR011059">
    <property type="entry name" value="Metal-dep_hydrolase_composite"/>
</dbReference>
<keyword evidence="3" id="KW-1185">Reference proteome</keyword>
<dbReference type="Pfam" id="PF01979">
    <property type="entry name" value="Amidohydro_1"/>
    <property type="match status" value="1"/>
</dbReference>
<dbReference type="InterPro" id="IPR006680">
    <property type="entry name" value="Amidohydro-rel"/>
</dbReference>
<dbReference type="InterPro" id="IPR057744">
    <property type="entry name" value="OTAase-like"/>
</dbReference>
<dbReference type="PANTHER" id="PTHR43135">
    <property type="entry name" value="ALPHA-D-RIBOSE 1-METHYLPHOSPHONATE 5-TRIPHOSPHATE DIPHOSPHATASE"/>
    <property type="match status" value="1"/>
</dbReference>
<reference evidence="3" key="1">
    <citation type="journal article" date="2019" name="Int. J. Syst. Evol. Microbiol.">
        <title>The Global Catalogue of Microorganisms (GCM) 10K type strain sequencing project: providing services to taxonomists for standard genome sequencing and annotation.</title>
        <authorList>
            <consortium name="The Broad Institute Genomics Platform"/>
            <consortium name="The Broad Institute Genome Sequencing Center for Infectious Disease"/>
            <person name="Wu L."/>
            <person name="Ma J."/>
        </authorList>
    </citation>
    <scope>NUCLEOTIDE SEQUENCE [LARGE SCALE GENOMIC DNA]</scope>
    <source>
        <strain evidence="3">ICMP 19430</strain>
    </source>
</reference>
<evidence type="ECO:0000313" key="3">
    <source>
        <dbReference type="Proteomes" id="UP001596509"/>
    </source>
</evidence>
<organism evidence="2 3">
    <name type="scientific">Streptomyces caviscabies</name>
    <dbReference type="NCBI Taxonomy" id="90079"/>
    <lineage>
        <taxon>Bacteria</taxon>
        <taxon>Bacillati</taxon>
        <taxon>Actinomycetota</taxon>
        <taxon>Actinomycetes</taxon>
        <taxon>Kitasatosporales</taxon>
        <taxon>Streptomycetaceae</taxon>
        <taxon>Streptomyces</taxon>
    </lineage>
</organism>
<dbReference type="SUPFAM" id="SSF51338">
    <property type="entry name" value="Composite domain of metallo-dependent hydrolases"/>
    <property type="match status" value="1"/>
</dbReference>
<protein>
    <submittedName>
        <fullName evidence="2">Amidohydrolase family protein</fullName>
    </submittedName>
</protein>
<dbReference type="SUPFAM" id="SSF51556">
    <property type="entry name" value="Metallo-dependent hydrolases"/>
    <property type="match status" value="1"/>
</dbReference>
<sequence length="443" mass="46189">MTGSLPQFIHWKRQFGGSVLLRTWSQPARNDGGSAMGPAHVVGAAVIDGSGRDPSNLDISIENGRITGLGVSSGHGERLDAEGLTMTPGLIDAHVHLGLSSPIQPHFSFRISAAEIAADIFATAGATLDAGFTTVRDTGGIDGGVVNAIAKGKVRGPRTLSCGPVQCQIGGHGYYGAEWEPTELWSSHHIPGLCALSMMAGNADELRHNVREAFRRGASFLKLCVTGGVVGAHDRLSDTQFTAEEIAVAVQEAAARNTYVTVHAHNNEGIRNAVEAGVRCVEHGTSLDESTAALMAAREVALVPTFAVVEQLLNDTAGAGLAESTRDRVEGVREQMTKALAVAKHAGVLIGLGSDLIGPAQGRRGKELSLRAALETPMEAIVAATRTNAEILGLSGQVGVIAPGAQADLVLWNGNPLEDPELLSDPNNAVLVIQAGHIVKDLR</sequence>
<dbReference type="InterPro" id="IPR032466">
    <property type="entry name" value="Metal_Hydrolase"/>
</dbReference>
<dbReference type="Gene3D" id="2.30.40.10">
    <property type="entry name" value="Urease, subunit C, domain 1"/>
    <property type="match status" value="1"/>
</dbReference>
<comment type="caution">
    <text evidence="2">The sequence shown here is derived from an EMBL/GenBank/DDBJ whole genome shotgun (WGS) entry which is preliminary data.</text>
</comment>
<proteinExistence type="predicted"/>
<dbReference type="InterPro" id="IPR051781">
    <property type="entry name" value="Metallo-dep_Hydrolase"/>
</dbReference>
<gene>
    <name evidence="2" type="ORF">ACFQW9_08200</name>
</gene>
<evidence type="ECO:0000259" key="1">
    <source>
        <dbReference type="Pfam" id="PF01979"/>
    </source>
</evidence>
<feature type="domain" description="Amidohydrolase-related" evidence="1">
    <location>
        <begin position="85"/>
        <end position="439"/>
    </location>
</feature>
<dbReference type="CDD" id="cd01299">
    <property type="entry name" value="Met_dep_hydrolase_A"/>
    <property type="match status" value="1"/>
</dbReference>
<dbReference type="Proteomes" id="UP001596509">
    <property type="component" value="Unassembled WGS sequence"/>
</dbReference>
<evidence type="ECO:0000313" key="2">
    <source>
        <dbReference type="EMBL" id="MFC7350613.1"/>
    </source>
</evidence>
<dbReference type="PANTHER" id="PTHR43135:SF3">
    <property type="entry name" value="ALPHA-D-RIBOSE 1-METHYLPHOSPHONATE 5-TRIPHOSPHATE DIPHOSPHATASE"/>
    <property type="match status" value="1"/>
</dbReference>
<dbReference type="Gene3D" id="3.20.20.140">
    <property type="entry name" value="Metal-dependent hydrolases"/>
    <property type="match status" value="1"/>
</dbReference>
<dbReference type="EMBL" id="JBHTCK010000002">
    <property type="protein sequence ID" value="MFC7350613.1"/>
    <property type="molecule type" value="Genomic_DNA"/>
</dbReference>
<name>A0ABW2M7I5_9ACTN</name>